<dbReference type="Proteomes" id="UP000006620">
    <property type="component" value="Chromosome"/>
</dbReference>
<dbReference type="InterPro" id="IPR012341">
    <property type="entry name" value="6hp_glycosidase-like_sf"/>
</dbReference>
<dbReference type="RefSeq" id="WP_013917484.1">
    <property type="nucleotide sequence ID" value="NC_015690.1"/>
</dbReference>
<dbReference type="Gene3D" id="1.50.10.10">
    <property type="match status" value="1"/>
</dbReference>
<dbReference type="AlphaFoldDB" id="F8FHL9"/>
<proteinExistence type="predicted"/>
<sequence length="913" mass="100744">MRRIGIWSGWTQELRCRTIRSGRPWALQGAEAPAAEARADGTQQEVEDMKGWQEEAAGGVKGWQEARAGGVAGLQEEASGGVKGSQQAGAGKGDGAPSYGGRNRRRLVLRRPASWWGQLWREALPSGNGLIGAAVHGAIGSETVLLTHAELWTGGTKQELPEVSGTLAEIRRLMDEGAYREANGLLEGRLREAGYEPVRETPLPLADLKVVRTAQAGFRRYRRELDLETGEVSVRWEEGAAAYERKLFVSRSDDLIVYELESRGGSVDVDLLLQLHEKGTASRPDIPSYVSESLQITAADGFLRYAARNDDGRDFGAVLRAVPAGGRLGEDQGRLSVTGADKVLILVKVFAGGDRSQEWTRLEAELREAAWTYSELLDRHTALHGPLMRSADLHLGGAGEEAACTYTDELLQEAYEGGLSPALAELMWAYGRYLFISGTRPGGLPFGLYGLWCGDYKAVWSHFMANENVQMMYWHAAAGGLSELILPMLDYYESRLEIFRDNARKLYDCRGIFIPAGTTPGMAEPFQTVPVIMHWTGAAGWLARHFYEYYRFTGDLEFLRRRALPFMKEAALFYEDFLVAGEDGRLVSYPSVSPENTPGNYISEEGVFGAMAHAMPTAVNALLDFAILKELLTGLLEAVELTGEGEPEAVRRWSVLLERIPAYEANGDGAVREWLHPDFTDRYRHRHISHIYPVFPAYEVSRDSDPALFEAFAEAVSRRQVVGIGDQTAWSWAHLSNIYARMEEGEPALECLAMLARSCLQDNLYTVHNDWRHMGVSLSYGRAPVQMDANLGWVSAVQEMLLLAAPGRVKLLPALPVSWAQGSVRDLRFETGCVSFAWDLQRGQLEGEVTAGRQTNLLLTLPPGFRLTAVEAEGSDWAAGCTGPSFPVRLSTGRTLRFAAEAERGRMVPDEGM</sequence>
<dbReference type="EMBL" id="CP002869">
    <property type="protein sequence ID" value="AEI42327.1"/>
    <property type="molecule type" value="Genomic_DNA"/>
</dbReference>
<reference evidence="5" key="1">
    <citation type="submission" date="2011-06" db="EMBL/GenBank/DDBJ databases">
        <title>Complete genome sequence of Paenibacillus mucilaginosus KNP414.</title>
        <authorList>
            <person name="Wang J."/>
            <person name="Hu S."/>
            <person name="Hu X."/>
            <person name="Zhang B."/>
            <person name="Dong D."/>
            <person name="Zhang S."/>
            <person name="Zhao K."/>
            <person name="Wu D."/>
        </authorList>
    </citation>
    <scope>NUCLEOTIDE SEQUENCE [LARGE SCALE GENOMIC DNA]</scope>
    <source>
        <strain evidence="5">KNP414</strain>
    </source>
</reference>
<accession>F8FHL9</accession>
<dbReference type="PATRIC" id="fig|1036673.3.peg.3480"/>
<evidence type="ECO:0000256" key="1">
    <source>
        <dbReference type="SAM" id="MobiDB-lite"/>
    </source>
</evidence>
<evidence type="ECO:0000259" key="3">
    <source>
        <dbReference type="Pfam" id="PF22124"/>
    </source>
</evidence>
<evidence type="ECO:0000313" key="5">
    <source>
        <dbReference type="Proteomes" id="UP000006620"/>
    </source>
</evidence>
<protein>
    <submittedName>
        <fullName evidence="4">Alpha-L-fucosidase</fullName>
    </submittedName>
</protein>
<evidence type="ECO:0000313" key="4">
    <source>
        <dbReference type="EMBL" id="AEI42327.1"/>
    </source>
</evidence>
<dbReference type="HOGENOM" id="CLU_004617_2_2_9"/>
<reference evidence="4 5" key="2">
    <citation type="journal article" date="2013" name="Genome Announc.">
        <title>Genome Sequence of Growth-Improving Paenibacillus mucilaginosus Strain KNP414.</title>
        <authorList>
            <person name="Lu J.J."/>
            <person name="Wang J.F."/>
            <person name="Hu X.F."/>
        </authorList>
    </citation>
    <scope>NUCLEOTIDE SEQUENCE [LARGE SCALE GENOMIC DNA]</scope>
    <source>
        <strain evidence="4 5">KNP414</strain>
    </source>
</reference>
<feature type="region of interest" description="Disordered" evidence="1">
    <location>
        <begin position="75"/>
        <end position="103"/>
    </location>
</feature>
<dbReference type="KEGG" id="pms:KNP414_03788"/>
<feature type="domain" description="Glycosyl hydrolase family 95 N-terminal" evidence="2">
    <location>
        <begin position="109"/>
        <end position="349"/>
    </location>
</feature>
<dbReference type="GO" id="GO:0004560">
    <property type="term" value="F:alpha-L-fucosidase activity"/>
    <property type="evidence" value="ECO:0007669"/>
    <property type="project" value="TreeGrafter"/>
</dbReference>
<dbReference type="PANTHER" id="PTHR31084:SF0">
    <property type="entry name" value="ALPHA-L-FUCOSIDASE 2"/>
    <property type="match status" value="1"/>
</dbReference>
<gene>
    <name evidence="4" type="ordered locus">KNP414_03788</name>
</gene>
<dbReference type="InterPro" id="IPR054363">
    <property type="entry name" value="GH95_cat"/>
</dbReference>
<dbReference type="GO" id="GO:0005975">
    <property type="term" value="P:carbohydrate metabolic process"/>
    <property type="evidence" value="ECO:0007669"/>
    <property type="project" value="InterPro"/>
</dbReference>
<dbReference type="InterPro" id="IPR027414">
    <property type="entry name" value="GH95_N_dom"/>
</dbReference>
<name>F8FHL9_PAEMK</name>
<dbReference type="Pfam" id="PF22124">
    <property type="entry name" value="Glyco_hydro_95_cat"/>
    <property type="match status" value="1"/>
</dbReference>
<feature type="domain" description="Glycosyl hydrolase family 95 catalytic" evidence="3">
    <location>
        <begin position="373"/>
        <end position="801"/>
    </location>
</feature>
<evidence type="ECO:0000259" key="2">
    <source>
        <dbReference type="Pfam" id="PF14498"/>
    </source>
</evidence>
<dbReference type="InterPro" id="IPR008928">
    <property type="entry name" value="6-hairpin_glycosidase_sf"/>
</dbReference>
<dbReference type="PANTHER" id="PTHR31084">
    <property type="entry name" value="ALPHA-L-FUCOSIDASE 2"/>
    <property type="match status" value="1"/>
</dbReference>
<organism evidence="4 5">
    <name type="scientific">Paenibacillus mucilaginosus (strain KNP414)</name>
    <dbReference type="NCBI Taxonomy" id="1036673"/>
    <lineage>
        <taxon>Bacteria</taxon>
        <taxon>Bacillati</taxon>
        <taxon>Bacillota</taxon>
        <taxon>Bacilli</taxon>
        <taxon>Bacillales</taxon>
        <taxon>Paenibacillaceae</taxon>
        <taxon>Paenibacillus</taxon>
    </lineage>
</organism>
<dbReference type="Pfam" id="PF14498">
    <property type="entry name" value="Glyco_hyd_65N_2"/>
    <property type="match status" value="1"/>
</dbReference>
<dbReference type="SUPFAM" id="SSF48208">
    <property type="entry name" value="Six-hairpin glycosidases"/>
    <property type="match status" value="1"/>
</dbReference>